<comment type="caution">
    <text evidence="3">The sequence shown here is derived from an EMBL/GenBank/DDBJ whole genome shotgun (WGS) entry which is preliminary data.</text>
</comment>
<evidence type="ECO:0000256" key="1">
    <source>
        <dbReference type="SAM" id="Phobius"/>
    </source>
</evidence>
<keyword evidence="1" id="KW-1133">Transmembrane helix</keyword>
<dbReference type="PANTHER" id="PTHR22916:SF3">
    <property type="entry name" value="UDP-GLCNAC:BETAGAL BETA-1,3-N-ACETYLGLUCOSAMINYLTRANSFERASE-LIKE PROTEIN 1"/>
    <property type="match status" value="1"/>
</dbReference>
<sequence length="333" mass="38692">MSHPPFFSIIMPIYNAEPHLVEALEAVFGQTLQDFELIAVDDGSHDGSVAIVTDFQKRYEKQITLIEGHHQGSLVARALGMERAKGDYILCIDADDKMRHDYLEGVFQRIQKTGADLVLTNYSIKADFSRKKRPCLFPTDEILDPKQVLDAFFSKGNLMTLWTKVFHRSLCPPAGFYKDLPDFRTGEDGVVSAYVMEHAQRPLSIDEAYYFYRQVPNSLSNTLDTYFFDSKVELELYFQEKYKELGDVVKVSMVRRVSWFSTLYLRAAKNYLDFLKRLRHARSSAVFQQSLAYLEFDAVTPQQRRWFTVHCYPILASVAYLTTYLSRIWRRLF</sequence>
<keyword evidence="1" id="KW-0812">Transmembrane</keyword>
<name>A0A9X4RTN2_STRSU</name>
<evidence type="ECO:0000313" key="4">
    <source>
        <dbReference type="Proteomes" id="UP001152875"/>
    </source>
</evidence>
<gene>
    <name evidence="3" type="ORF">NOL13_02020</name>
</gene>
<evidence type="ECO:0000313" key="3">
    <source>
        <dbReference type="EMBL" id="MDG4526196.1"/>
    </source>
</evidence>
<organism evidence="3 4">
    <name type="scientific">Streptococcus suis</name>
    <dbReference type="NCBI Taxonomy" id="1307"/>
    <lineage>
        <taxon>Bacteria</taxon>
        <taxon>Bacillati</taxon>
        <taxon>Bacillota</taxon>
        <taxon>Bacilli</taxon>
        <taxon>Lactobacillales</taxon>
        <taxon>Streptococcaceae</taxon>
        <taxon>Streptococcus</taxon>
    </lineage>
</organism>
<dbReference type="Gene3D" id="3.90.550.10">
    <property type="entry name" value="Spore Coat Polysaccharide Biosynthesis Protein SpsA, Chain A"/>
    <property type="match status" value="1"/>
</dbReference>
<dbReference type="InterPro" id="IPR029044">
    <property type="entry name" value="Nucleotide-diphossugar_trans"/>
</dbReference>
<reference evidence="3" key="1">
    <citation type="submission" date="2022-07" db="EMBL/GenBank/DDBJ databases">
        <title>Whole Genome Sequencing of Streptococcus suis.</title>
        <authorList>
            <person name="Dai X."/>
            <person name="Huang J."/>
            <person name="Wang L."/>
        </authorList>
    </citation>
    <scope>NUCLEOTIDE SEQUENCE</scope>
    <source>
        <strain evidence="3">XNB2</strain>
    </source>
</reference>
<feature type="domain" description="Glycosyltransferase 2-like" evidence="2">
    <location>
        <begin position="8"/>
        <end position="137"/>
    </location>
</feature>
<dbReference type="SUPFAM" id="SSF53448">
    <property type="entry name" value="Nucleotide-diphospho-sugar transferases"/>
    <property type="match status" value="1"/>
</dbReference>
<dbReference type="Pfam" id="PF00535">
    <property type="entry name" value="Glycos_transf_2"/>
    <property type="match status" value="1"/>
</dbReference>
<accession>A0A9X4RTN2</accession>
<evidence type="ECO:0000259" key="2">
    <source>
        <dbReference type="Pfam" id="PF00535"/>
    </source>
</evidence>
<dbReference type="Proteomes" id="UP001152875">
    <property type="component" value="Unassembled WGS sequence"/>
</dbReference>
<proteinExistence type="predicted"/>
<dbReference type="GO" id="GO:0016758">
    <property type="term" value="F:hexosyltransferase activity"/>
    <property type="evidence" value="ECO:0007669"/>
    <property type="project" value="UniProtKB-ARBA"/>
</dbReference>
<protein>
    <submittedName>
        <fullName evidence="3">Glycosyltransferase family 2 protein</fullName>
    </submittedName>
</protein>
<dbReference type="RefSeq" id="WP_029876068.1">
    <property type="nucleotide sequence ID" value="NZ_JANFMO010000004.1"/>
</dbReference>
<dbReference type="CDD" id="cd00761">
    <property type="entry name" value="Glyco_tranf_GTA_type"/>
    <property type="match status" value="1"/>
</dbReference>
<feature type="transmembrane region" description="Helical" evidence="1">
    <location>
        <begin position="306"/>
        <end position="325"/>
    </location>
</feature>
<keyword evidence="1" id="KW-0472">Membrane</keyword>
<dbReference type="PANTHER" id="PTHR22916">
    <property type="entry name" value="GLYCOSYLTRANSFERASE"/>
    <property type="match status" value="1"/>
</dbReference>
<dbReference type="EMBL" id="JANFMP010000003">
    <property type="protein sequence ID" value="MDG4526196.1"/>
    <property type="molecule type" value="Genomic_DNA"/>
</dbReference>
<dbReference type="AlphaFoldDB" id="A0A9X4RTN2"/>
<dbReference type="InterPro" id="IPR001173">
    <property type="entry name" value="Glyco_trans_2-like"/>
</dbReference>